<accession>A0A9D9HT84</accession>
<dbReference type="GO" id="GO:0005829">
    <property type="term" value="C:cytosol"/>
    <property type="evidence" value="ECO:0007669"/>
    <property type="project" value="TreeGrafter"/>
</dbReference>
<evidence type="ECO:0000256" key="2">
    <source>
        <dbReference type="ARBA" id="ARBA00022679"/>
    </source>
</evidence>
<sequence>SALGDVAMTIPIVYSLAAASPQTDITVLSRKQFAGLFAHSPSNVHFMGVDLEQYKGIPGLWKLFRLLKQEGFQAVADLHDVLRTKVLRTLFRLSGISCAHIHKGRAEKQALTREHNKKIRQLDTSFSRYHKVFQKLGYDFPLTFHSLFAQQPQNEEQIAQFIGDKAKGEYKWIGIAPFAKHQGKIYPLPLMEEVVKLLSEDNRLRIFLFGGGKDETETLTQWASKYNHVFSCAGRFSFDEELALMSRLDVMLSMDSGNMHLASLVGTPVVSIWGATHPYAGFMGWNQPGKNALQVNMPCRPCSVYGDKPCLRGDYACMNAIRPYQVVEALLPYINK</sequence>
<evidence type="ECO:0000313" key="4">
    <source>
        <dbReference type="Proteomes" id="UP000823641"/>
    </source>
</evidence>
<proteinExistence type="predicted"/>
<dbReference type="AlphaFoldDB" id="A0A9D9HT84"/>
<keyword evidence="1" id="KW-0328">Glycosyltransferase</keyword>
<dbReference type="InterPro" id="IPR002201">
    <property type="entry name" value="Glyco_trans_9"/>
</dbReference>
<gene>
    <name evidence="3" type="ORF">IAA73_04140</name>
</gene>
<reference evidence="3" key="2">
    <citation type="journal article" date="2021" name="PeerJ">
        <title>Extensive microbial diversity within the chicken gut microbiome revealed by metagenomics and culture.</title>
        <authorList>
            <person name="Gilroy R."/>
            <person name="Ravi A."/>
            <person name="Getino M."/>
            <person name="Pursley I."/>
            <person name="Horton D.L."/>
            <person name="Alikhan N.F."/>
            <person name="Baker D."/>
            <person name="Gharbi K."/>
            <person name="Hall N."/>
            <person name="Watson M."/>
            <person name="Adriaenssens E.M."/>
            <person name="Foster-Nyarko E."/>
            <person name="Jarju S."/>
            <person name="Secka A."/>
            <person name="Antonio M."/>
            <person name="Oren A."/>
            <person name="Chaudhuri R.R."/>
            <person name="La Ragione R."/>
            <person name="Hildebrand F."/>
            <person name="Pallen M.J."/>
        </authorList>
    </citation>
    <scope>NUCLEOTIDE SEQUENCE</scope>
    <source>
        <strain evidence="3">G3-3990</strain>
    </source>
</reference>
<comment type="caution">
    <text evidence="3">The sequence shown here is derived from an EMBL/GenBank/DDBJ whole genome shotgun (WGS) entry which is preliminary data.</text>
</comment>
<evidence type="ECO:0000313" key="3">
    <source>
        <dbReference type="EMBL" id="MBO8459507.1"/>
    </source>
</evidence>
<dbReference type="Gene3D" id="3.40.50.2000">
    <property type="entry name" value="Glycogen Phosphorylase B"/>
    <property type="match status" value="2"/>
</dbReference>
<dbReference type="CDD" id="cd03789">
    <property type="entry name" value="GT9_LPS_heptosyltransferase"/>
    <property type="match status" value="1"/>
</dbReference>
<dbReference type="EMBL" id="JADIMG010000042">
    <property type="protein sequence ID" value="MBO8459507.1"/>
    <property type="molecule type" value="Genomic_DNA"/>
</dbReference>
<dbReference type="InterPro" id="IPR051199">
    <property type="entry name" value="LPS_LOS_Heptosyltrfase"/>
</dbReference>
<protein>
    <submittedName>
        <fullName evidence="3">Glycosyltransferase family 9 protein</fullName>
    </submittedName>
</protein>
<name>A0A9D9HT84_9BACT</name>
<organism evidence="3 4">
    <name type="scientific">Candidatus Gallipaludibacter merdavium</name>
    <dbReference type="NCBI Taxonomy" id="2840839"/>
    <lineage>
        <taxon>Bacteria</taxon>
        <taxon>Pseudomonadati</taxon>
        <taxon>Bacteroidota</taxon>
        <taxon>Bacteroidia</taxon>
        <taxon>Bacteroidales</taxon>
        <taxon>Candidatus Gallipaludibacter</taxon>
    </lineage>
</organism>
<dbReference type="PANTHER" id="PTHR30160:SF22">
    <property type="entry name" value="LIPOPOLYSACCHARIDE CORE BIOSYNTHESIS PROTEIN"/>
    <property type="match status" value="1"/>
</dbReference>
<evidence type="ECO:0000256" key="1">
    <source>
        <dbReference type="ARBA" id="ARBA00022676"/>
    </source>
</evidence>
<dbReference type="GO" id="GO:0008713">
    <property type="term" value="F:ADP-heptose-lipopolysaccharide heptosyltransferase activity"/>
    <property type="evidence" value="ECO:0007669"/>
    <property type="project" value="TreeGrafter"/>
</dbReference>
<reference evidence="3" key="1">
    <citation type="submission" date="2020-10" db="EMBL/GenBank/DDBJ databases">
        <authorList>
            <person name="Gilroy R."/>
        </authorList>
    </citation>
    <scope>NUCLEOTIDE SEQUENCE</scope>
    <source>
        <strain evidence="3">G3-3990</strain>
    </source>
</reference>
<dbReference type="Pfam" id="PF01075">
    <property type="entry name" value="Glyco_transf_9"/>
    <property type="match status" value="1"/>
</dbReference>
<dbReference type="SUPFAM" id="SSF53756">
    <property type="entry name" value="UDP-Glycosyltransferase/glycogen phosphorylase"/>
    <property type="match status" value="1"/>
</dbReference>
<dbReference type="Proteomes" id="UP000823641">
    <property type="component" value="Unassembled WGS sequence"/>
</dbReference>
<dbReference type="GO" id="GO:0009244">
    <property type="term" value="P:lipopolysaccharide core region biosynthetic process"/>
    <property type="evidence" value="ECO:0007669"/>
    <property type="project" value="TreeGrafter"/>
</dbReference>
<feature type="non-terminal residue" evidence="3">
    <location>
        <position position="1"/>
    </location>
</feature>
<keyword evidence="2" id="KW-0808">Transferase</keyword>
<dbReference type="PANTHER" id="PTHR30160">
    <property type="entry name" value="TETRAACYLDISACCHARIDE 4'-KINASE-RELATED"/>
    <property type="match status" value="1"/>
</dbReference>